<dbReference type="InterPro" id="IPR013766">
    <property type="entry name" value="Thioredoxin_domain"/>
</dbReference>
<dbReference type="GO" id="GO:0015035">
    <property type="term" value="F:protein-disulfide reductase activity"/>
    <property type="evidence" value="ECO:0007669"/>
    <property type="project" value="TreeGrafter"/>
</dbReference>
<comment type="caution">
    <text evidence="2">The sequence shown here is derived from an EMBL/GenBank/DDBJ whole genome shotgun (WGS) entry which is preliminary data.</text>
</comment>
<dbReference type="PROSITE" id="PS51352">
    <property type="entry name" value="THIOREDOXIN_2"/>
    <property type="match status" value="1"/>
</dbReference>
<dbReference type="OrthoDB" id="9790390at2"/>
<dbReference type="Gene3D" id="3.40.30.10">
    <property type="entry name" value="Glutaredoxin"/>
    <property type="match status" value="1"/>
</dbReference>
<dbReference type="GO" id="GO:0006950">
    <property type="term" value="P:response to stress"/>
    <property type="evidence" value="ECO:0007669"/>
    <property type="project" value="UniProtKB-ARBA"/>
</dbReference>
<sequence>MKTSVNITLENFQQVIIHDSQQCLVMVEFWAEGYAPSQELAPVLARIATHYPDTLIHARVDCQSQPEIAQQFGIKGLPTVILVKEGQPLDGFAGPQTEAQIIELLNKHLPKVEDGLLEQAQELISHGDYQQAYTLVKQAHDLDDRRADIKLLLADCQVELGQLNQAKALMATIGLVDQDALYKSILGKIQLAEQAAESPEIIALQQELAADPDNLELKLKLAVQLHQANQVEEALELALSILIKDLNFGDAKKLTLDMINALPDGDPLKSKYRRKVYSLLY</sequence>
<dbReference type="PANTHER" id="PTHR45663">
    <property type="entry name" value="GEO12009P1"/>
    <property type="match status" value="1"/>
</dbReference>
<dbReference type="STRING" id="1799789.AX660_17895"/>
<accession>A0A135ZZE1</accession>
<dbReference type="Proteomes" id="UP000070299">
    <property type="component" value="Unassembled WGS sequence"/>
</dbReference>
<dbReference type="AlphaFoldDB" id="A0A135ZZE1"/>
<keyword evidence="3" id="KW-1185">Reference proteome</keyword>
<evidence type="ECO:0000313" key="2">
    <source>
        <dbReference type="EMBL" id="KXI28250.1"/>
    </source>
</evidence>
<protein>
    <submittedName>
        <fullName evidence="2">Co-chaperone YbbN</fullName>
    </submittedName>
</protein>
<dbReference type="InterPro" id="IPR011990">
    <property type="entry name" value="TPR-like_helical_dom_sf"/>
</dbReference>
<dbReference type="RefSeq" id="WP_068378363.1">
    <property type="nucleotide sequence ID" value="NZ_LSNE01000007.1"/>
</dbReference>
<dbReference type="SUPFAM" id="SSF52833">
    <property type="entry name" value="Thioredoxin-like"/>
    <property type="match status" value="1"/>
</dbReference>
<dbReference type="GO" id="GO:0005737">
    <property type="term" value="C:cytoplasm"/>
    <property type="evidence" value="ECO:0007669"/>
    <property type="project" value="TreeGrafter"/>
</dbReference>
<proteinExistence type="predicted"/>
<dbReference type="EMBL" id="LSNE01000007">
    <property type="protein sequence ID" value="KXI28250.1"/>
    <property type="molecule type" value="Genomic_DNA"/>
</dbReference>
<organism evidence="2 3">
    <name type="scientific">Paraglaciecola hydrolytica</name>
    <dbReference type="NCBI Taxonomy" id="1799789"/>
    <lineage>
        <taxon>Bacteria</taxon>
        <taxon>Pseudomonadati</taxon>
        <taxon>Pseudomonadota</taxon>
        <taxon>Gammaproteobacteria</taxon>
        <taxon>Alteromonadales</taxon>
        <taxon>Alteromonadaceae</taxon>
        <taxon>Paraglaciecola</taxon>
    </lineage>
</organism>
<feature type="domain" description="Thioredoxin" evidence="1">
    <location>
        <begin position="1"/>
        <end position="110"/>
    </location>
</feature>
<dbReference type="Pfam" id="PF00085">
    <property type="entry name" value="Thioredoxin"/>
    <property type="match status" value="1"/>
</dbReference>
<evidence type="ECO:0000259" key="1">
    <source>
        <dbReference type="PROSITE" id="PS51352"/>
    </source>
</evidence>
<gene>
    <name evidence="2" type="ORF">AX660_17895</name>
</gene>
<dbReference type="Gene3D" id="1.25.40.10">
    <property type="entry name" value="Tetratricopeptide repeat domain"/>
    <property type="match status" value="2"/>
</dbReference>
<dbReference type="SUPFAM" id="SSF48452">
    <property type="entry name" value="TPR-like"/>
    <property type="match status" value="1"/>
</dbReference>
<dbReference type="Pfam" id="PF14559">
    <property type="entry name" value="TPR_19"/>
    <property type="match status" value="1"/>
</dbReference>
<evidence type="ECO:0000313" key="3">
    <source>
        <dbReference type="Proteomes" id="UP000070299"/>
    </source>
</evidence>
<dbReference type="Pfam" id="PF14561">
    <property type="entry name" value="TPR_20"/>
    <property type="match status" value="1"/>
</dbReference>
<name>A0A135ZZE1_9ALTE</name>
<reference evidence="3" key="1">
    <citation type="submission" date="2016-02" db="EMBL/GenBank/DDBJ databases">
        <authorList>
            <person name="Schultz-Johansen M."/>
            <person name="Glaring M.A."/>
            <person name="Bech P.K."/>
            <person name="Stougaard P."/>
        </authorList>
    </citation>
    <scope>NUCLEOTIDE SEQUENCE [LARGE SCALE GENOMIC DNA]</scope>
    <source>
        <strain evidence="3">S66</strain>
    </source>
</reference>
<dbReference type="PANTHER" id="PTHR45663:SF11">
    <property type="entry name" value="GEO12009P1"/>
    <property type="match status" value="1"/>
</dbReference>
<dbReference type="CDD" id="cd02956">
    <property type="entry name" value="ybbN"/>
    <property type="match status" value="1"/>
</dbReference>
<dbReference type="InterPro" id="IPR036249">
    <property type="entry name" value="Thioredoxin-like_sf"/>
</dbReference>